<dbReference type="PANTHER" id="PTHR30136">
    <property type="entry name" value="HELIX-TURN-HELIX TRANSCRIPTIONAL REGULATOR, ICLR FAMILY"/>
    <property type="match status" value="1"/>
</dbReference>
<dbReference type="GO" id="GO:0003677">
    <property type="term" value="F:DNA binding"/>
    <property type="evidence" value="ECO:0007669"/>
    <property type="project" value="TreeGrafter"/>
</dbReference>
<feature type="domain" description="IclR-ED" evidence="3">
    <location>
        <begin position="90"/>
        <end position="273"/>
    </location>
</feature>
<dbReference type="Gene3D" id="1.10.10.10">
    <property type="entry name" value="Winged helix-like DNA-binding domain superfamily/Winged helix DNA-binding domain"/>
    <property type="match status" value="1"/>
</dbReference>
<dbReference type="SUPFAM" id="SSF46785">
    <property type="entry name" value="Winged helix' DNA-binding domain"/>
    <property type="match status" value="1"/>
</dbReference>
<accession>A0A366HL43</accession>
<evidence type="ECO:0000259" key="3">
    <source>
        <dbReference type="PROSITE" id="PS51078"/>
    </source>
</evidence>
<dbReference type="SUPFAM" id="SSF55781">
    <property type="entry name" value="GAF domain-like"/>
    <property type="match status" value="1"/>
</dbReference>
<gene>
    <name evidence="4" type="ORF">DFR37_10156</name>
</gene>
<dbReference type="PROSITE" id="PS51078">
    <property type="entry name" value="ICLR_ED"/>
    <property type="match status" value="1"/>
</dbReference>
<evidence type="ECO:0000256" key="1">
    <source>
        <dbReference type="ARBA" id="ARBA00023015"/>
    </source>
</evidence>
<dbReference type="Proteomes" id="UP000253628">
    <property type="component" value="Unassembled WGS sequence"/>
</dbReference>
<dbReference type="InterPro" id="IPR036390">
    <property type="entry name" value="WH_DNA-bd_sf"/>
</dbReference>
<keyword evidence="5" id="KW-1185">Reference proteome</keyword>
<sequence>MPGEKLQSPLAVCATIFHLPAVAKVYPMSSLSKMLSILDLFTVDTPIWSAEGISTEIGCSAPTGYRYVRELVNAGILLRLGTGSYSLGPRIITLDYQLRTTDPYYAAGQSLMKALSAQTGCDCVMTRLFDNEIIDTHRESGADGLHLAYGRGRSRPLFLGAAPKVILATQPKAKLRRLYESHKQELAGFPLSETWEVFWQTLQKVRKDGFYLSSGELESDVGAIAVPFFGEGPYAVGSLALVIPVRRIEFMNHDKLLELLTTTADELGKVLRNADRPDAAQRIK</sequence>
<dbReference type="InterPro" id="IPR050707">
    <property type="entry name" value="HTH_MetabolicPath_Reg"/>
</dbReference>
<evidence type="ECO:0000313" key="4">
    <source>
        <dbReference type="EMBL" id="RBP42931.1"/>
    </source>
</evidence>
<keyword evidence="2" id="KW-0804">Transcription</keyword>
<evidence type="ECO:0000256" key="2">
    <source>
        <dbReference type="ARBA" id="ARBA00023163"/>
    </source>
</evidence>
<dbReference type="InterPro" id="IPR036388">
    <property type="entry name" value="WH-like_DNA-bd_sf"/>
</dbReference>
<dbReference type="AlphaFoldDB" id="A0A366HL43"/>
<protein>
    <submittedName>
        <fullName evidence="4">IclR family transcriptional regulator</fullName>
    </submittedName>
</protein>
<evidence type="ECO:0000313" key="5">
    <source>
        <dbReference type="Proteomes" id="UP000253628"/>
    </source>
</evidence>
<organism evidence="4 5">
    <name type="scientific">Eoetvoesiella caeni</name>
    <dbReference type="NCBI Taxonomy" id="645616"/>
    <lineage>
        <taxon>Bacteria</taxon>
        <taxon>Pseudomonadati</taxon>
        <taxon>Pseudomonadota</taxon>
        <taxon>Betaproteobacteria</taxon>
        <taxon>Burkholderiales</taxon>
        <taxon>Alcaligenaceae</taxon>
        <taxon>Eoetvoesiella</taxon>
    </lineage>
</organism>
<dbReference type="Gene3D" id="3.30.450.40">
    <property type="match status" value="1"/>
</dbReference>
<keyword evidence="1" id="KW-0805">Transcription regulation</keyword>
<dbReference type="InterPro" id="IPR029016">
    <property type="entry name" value="GAF-like_dom_sf"/>
</dbReference>
<dbReference type="InterPro" id="IPR014757">
    <property type="entry name" value="Tscrpt_reg_IclR_C"/>
</dbReference>
<proteinExistence type="predicted"/>
<name>A0A366HL43_9BURK</name>
<dbReference type="Pfam" id="PF01614">
    <property type="entry name" value="IclR_C"/>
    <property type="match status" value="1"/>
</dbReference>
<dbReference type="EMBL" id="QNRQ01000001">
    <property type="protein sequence ID" value="RBP42931.1"/>
    <property type="molecule type" value="Genomic_DNA"/>
</dbReference>
<reference evidence="4 5" key="1">
    <citation type="submission" date="2018-06" db="EMBL/GenBank/DDBJ databases">
        <title>Genomic Encyclopedia of Type Strains, Phase IV (KMG-IV): sequencing the most valuable type-strain genomes for metagenomic binning, comparative biology and taxonomic classification.</title>
        <authorList>
            <person name="Goeker M."/>
        </authorList>
    </citation>
    <scope>NUCLEOTIDE SEQUENCE [LARGE SCALE GENOMIC DNA]</scope>
    <source>
        <strain evidence="4 5">DSM 25520</strain>
    </source>
</reference>
<dbReference type="GO" id="GO:0045892">
    <property type="term" value="P:negative regulation of DNA-templated transcription"/>
    <property type="evidence" value="ECO:0007669"/>
    <property type="project" value="TreeGrafter"/>
</dbReference>
<dbReference type="PANTHER" id="PTHR30136:SF24">
    <property type="entry name" value="HTH-TYPE TRANSCRIPTIONAL REPRESSOR ALLR"/>
    <property type="match status" value="1"/>
</dbReference>
<comment type="caution">
    <text evidence="4">The sequence shown here is derived from an EMBL/GenBank/DDBJ whole genome shotgun (WGS) entry which is preliminary data.</text>
</comment>
<dbReference type="GO" id="GO:0003700">
    <property type="term" value="F:DNA-binding transcription factor activity"/>
    <property type="evidence" value="ECO:0007669"/>
    <property type="project" value="TreeGrafter"/>
</dbReference>